<reference evidence="1" key="2">
    <citation type="submission" date="2021-04" db="EMBL/GenBank/DDBJ databases">
        <authorList>
            <person name="Liu J."/>
        </authorList>
    </citation>
    <scope>NUCLEOTIDE SEQUENCE</scope>
    <source>
        <strain evidence="1">BAD-6</strain>
    </source>
</reference>
<dbReference type="RefSeq" id="WP_227016586.1">
    <property type="nucleotide sequence ID" value="NZ_JAGSND010000001.1"/>
</dbReference>
<organism evidence="1 2">
    <name type="scientific">Sinanaerobacter chloroacetimidivorans</name>
    <dbReference type="NCBI Taxonomy" id="2818044"/>
    <lineage>
        <taxon>Bacteria</taxon>
        <taxon>Bacillati</taxon>
        <taxon>Bacillota</taxon>
        <taxon>Clostridia</taxon>
        <taxon>Peptostreptococcales</taxon>
        <taxon>Anaerovoracaceae</taxon>
        <taxon>Sinanaerobacter</taxon>
    </lineage>
</organism>
<evidence type="ECO:0000313" key="2">
    <source>
        <dbReference type="Proteomes" id="UP000675664"/>
    </source>
</evidence>
<evidence type="ECO:0000313" key="1">
    <source>
        <dbReference type="EMBL" id="MBR0596456.1"/>
    </source>
</evidence>
<protein>
    <submittedName>
        <fullName evidence="1">Uncharacterized protein</fullName>
    </submittedName>
</protein>
<comment type="caution">
    <text evidence="1">The sequence shown here is derived from an EMBL/GenBank/DDBJ whole genome shotgun (WGS) entry which is preliminary data.</text>
</comment>
<accession>A0A8J8B0C0</accession>
<proteinExistence type="predicted"/>
<reference evidence="1" key="1">
    <citation type="submission" date="2021-04" db="EMBL/GenBank/DDBJ databases">
        <title>Sinoanaerobacter chloroacetimidivorans sp. nov., an obligate anaerobic bacterium isolated from anaerobic sludge.</title>
        <authorList>
            <person name="Bao Y."/>
        </authorList>
    </citation>
    <scope>NUCLEOTIDE SEQUENCE</scope>
    <source>
        <strain evidence="1">BAD-6</strain>
    </source>
</reference>
<dbReference type="EMBL" id="JAGSND010000001">
    <property type="protein sequence ID" value="MBR0596456.1"/>
    <property type="molecule type" value="Genomic_DNA"/>
</dbReference>
<name>A0A8J8B0C0_9FIRM</name>
<sequence length="316" mass="36808">MGVKFDFFNDGKDEWLKAFCQYFKLDKDAVFLYFMRKNPDNLTQCKLISDLNIDLNAYQSSEVEIVCRHMTTASDSYADSYKNIGVLDLRTMLQTKTQLSEFIKRYGVTVDVDQKIFSLDGKKYPITSVGEECDYCFEGRAKPCNNYFKCEVRKSMDILGLKLYKYSATVEFFMHATLEQISRYSSIRRCPEILQTLDKILSALNGYSTSAYKMSYDWMKESTKCFLIEFPIGLHEMETYSPIDYEGAWSEIGDCLEKSGFSRYEYLTHKIPQNVFDNMVFLKWFVSIYFYDSEEMGSLLPGCCVLPDKLKCIEVN</sequence>
<dbReference type="Proteomes" id="UP000675664">
    <property type="component" value="Unassembled WGS sequence"/>
</dbReference>
<gene>
    <name evidence="1" type="ORF">KCX82_01075</name>
</gene>
<dbReference type="AlphaFoldDB" id="A0A8J8B0C0"/>
<keyword evidence="2" id="KW-1185">Reference proteome</keyword>